<accession>A0ABW9XPF4</accession>
<organism evidence="3 4">
    <name type="scientific">Paenibacillus glycinis</name>
    <dbReference type="NCBI Taxonomy" id="2697035"/>
    <lineage>
        <taxon>Bacteria</taxon>
        <taxon>Bacillati</taxon>
        <taxon>Bacillota</taxon>
        <taxon>Bacilli</taxon>
        <taxon>Bacillales</taxon>
        <taxon>Paenibacillaceae</taxon>
        <taxon>Paenibacillus</taxon>
    </lineage>
</organism>
<feature type="transmembrane region" description="Helical" evidence="2">
    <location>
        <begin position="51"/>
        <end position="76"/>
    </location>
</feature>
<evidence type="ECO:0000313" key="3">
    <source>
        <dbReference type="EMBL" id="NBD24510.1"/>
    </source>
</evidence>
<evidence type="ECO:0008006" key="5">
    <source>
        <dbReference type="Google" id="ProtNLM"/>
    </source>
</evidence>
<keyword evidence="2" id="KW-0472">Membrane</keyword>
<evidence type="ECO:0000313" key="4">
    <source>
        <dbReference type="Proteomes" id="UP000665561"/>
    </source>
</evidence>
<sequence>MADDHEHQRRNEEHRQPAGNTFNDVTEHNRTIMGVPDKPVDLGSMPKPLRIFGYFFLGAFALFAAVLVVTLIVQVWG</sequence>
<gene>
    <name evidence="3" type="ORF">GT019_11565</name>
</gene>
<dbReference type="EMBL" id="JAAAMV010000007">
    <property type="protein sequence ID" value="NBD24510.1"/>
    <property type="molecule type" value="Genomic_DNA"/>
</dbReference>
<evidence type="ECO:0000256" key="2">
    <source>
        <dbReference type="SAM" id="Phobius"/>
    </source>
</evidence>
<keyword evidence="2" id="KW-1133">Transmembrane helix</keyword>
<dbReference type="Proteomes" id="UP000665561">
    <property type="component" value="Unassembled WGS sequence"/>
</dbReference>
<comment type="caution">
    <text evidence="3">The sequence shown here is derived from an EMBL/GenBank/DDBJ whole genome shotgun (WGS) entry which is preliminary data.</text>
</comment>
<proteinExistence type="predicted"/>
<dbReference type="RefSeq" id="WP_161743310.1">
    <property type="nucleotide sequence ID" value="NZ_JAAAMV010000007.1"/>
</dbReference>
<evidence type="ECO:0000256" key="1">
    <source>
        <dbReference type="SAM" id="MobiDB-lite"/>
    </source>
</evidence>
<keyword evidence="2" id="KW-0812">Transmembrane</keyword>
<name>A0ABW9XPF4_9BACL</name>
<feature type="compositionally biased region" description="Basic and acidic residues" evidence="1">
    <location>
        <begin position="1"/>
        <end position="16"/>
    </location>
</feature>
<reference evidence="3 4" key="1">
    <citation type="submission" date="2020-01" db="EMBL/GenBank/DDBJ databases">
        <title>Paenibacillus soybeanensis sp. nov. isolated from the nodules of soybean (Glycine max(L.) Merr).</title>
        <authorList>
            <person name="Wang H."/>
        </authorList>
    </citation>
    <scope>NUCLEOTIDE SEQUENCE [LARGE SCALE GENOMIC DNA]</scope>
    <source>
        <strain evidence="3 4">T1</strain>
    </source>
</reference>
<protein>
    <recommendedName>
        <fullName evidence="5">Amino acid transporter</fullName>
    </recommendedName>
</protein>
<feature type="region of interest" description="Disordered" evidence="1">
    <location>
        <begin position="1"/>
        <end position="32"/>
    </location>
</feature>
<keyword evidence="4" id="KW-1185">Reference proteome</keyword>